<proteinExistence type="predicted"/>
<dbReference type="GO" id="GO:0016491">
    <property type="term" value="F:oxidoreductase activity"/>
    <property type="evidence" value="ECO:0007669"/>
    <property type="project" value="InterPro"/>
</dbReference>
<dbReference type="Pfam" id="PF20256">
    <property type="entry name" value="MoCoBD_2"/>
    <property type="match status" value="2"/>
</dbReference>
<dbReference type="RefSeq" id="WP_052892717.1">
    <property type="nucleotide sequence ID" value="NZ_CP011568.3"/>
</dbReference>
<dbReference type="InterPro" id="IPR000674">
    <property type="entry name" value="Ald_Oxase/Xan_DH_a/b"/>
</dbReference>
<dbReference type="InterPro" id="IPR046867">
    <property type="entry name" value="AldOxase/xan_DH_MoCoBD2"/>
</dbReference>
<evidence type="ECO:0000259" key="1">
    <source>
        <dbReference type="SMART" id="SM01008"/>
    </source>
</evidence>
<dbReference type="SMART" id="SM01008">
    <property type="entry name" value="Ald_Xan_dh_C"/>
    <property type="match status" value="1"/>
</dbReference>
<dbReference type="Gene3D" id="3.90.1170.50">
    <property type="entry name" value="Aldehyde oxidase/xanthine dehydrogenase, a/b hammerhead"/>
    <property type="match status" value="1"/>
</dbReference>
<name>A0A0G3F0Q9_9BURK</name>
<evidence type="ECO:0000313" key="2">
    <source>
        <dbReference type="EMBL" id="AKJ70586.2"/>
    </source>
</evidence>
<dbReference type="SUPFAM" id="SSF56003">
    <property type="entry name" value="Molybdenum cofactor-binding domain"/>
    <property type="match status" value="2"/>
</dbReference>
<sequence>MQPFRFQLPADPDADAGNAASASRRAFLKTSAVAAGGFLLELSVLPGSQGAATAAETANQPRKGLAPAAFVHIAPDETVTIQVNRLDFGQGVQTALPMLIAEELDCDWQHVRSELAPAAEVYKDPVYGMQMTGGSGSVAHSWLQYRQIGATARAMLVSAAAARWKVKPAQCRTESGTVIGPRGQRASYGSLAASAQRQPLPADVVLKDPREFRLLGKPTPRLDARAKSTGVPMYGMDFKLPGLKVAVLARPPVFGGKVAHFDASAAKAIKGVHEIFEIPYDRGGTAIAVVADGYWPAKTARDALKIEWSHAGLTPADTEAMLAEYRTLAKNPGTVARPGDLSKLASAPRKIVAEFTFPYLAHAPMEPLNCTVRLSEHGCEVWAGTQFQTVDQQAAARVLGLKPEQVKLHTLMAGGGFGRRAVPTSDYTVEAVQVAKGWRARGRHEPVKLIWSREDGIQGGYYRPVYLHRAEIGLDAHGQVLGWDHRIVGQSILSGTPFEKFAVKNGVDSTSVEGFANTPYALPLQVSVHNTEVNVPVLWWRSVGNTHTAYVMETLIDELAQTAKQDPVAYRRALLGDRHPRHLAALELAVAKSGYGTKTLPKGHAWGVAVHESFGSVVAYVVEATLVDGKPKLLHATAGVCCNFAVNPLTVEAQVQGAALMGLGTTLPGAAITLKDGVVGQSNFDRYIVARMPDMPRIDVHLVPSAAAPTGMGEPGLPALAPAYANAIAALTGKRLRALPFDLENA</sequence>
<dbReference type="PANTHER" id="PTHR47495:SF2">
    <property type="entry name" value="ALDEHYDE DEHYDROGENASE"/>
    <property type="match status" value="1"/>
</dbReference>
<dbReference type="InterPro" id="IPR052516">
    <property type="entry name" value="N-heterocyclic_Hydroxylase"/>
</dbReference>
<dbReference type="AlphaFoldDB" id="A0A0G3F0Q9"/>
<dbReference type="EMBL" id="CP011568">
    <property type="protein sequence ID" value="AKJ70586.2"/>
    <property type="molecule type" value="Genomic_DNA"/>
</dbReference>
<dbReference type="PROSITE" id="PS51318">
    <property type="entry name" value="TAT"/>
    <property type="match status" value="1"/>
</dbReference>
<dbReference type="PANTHER" id="PTHR47495">
    <property type="entry name" value="ALDEHYDE DEHYDROGENASE"/>
    <property type="match status" value="1"/>
</dbReference>
<dbReference type="InterPro" id="IPR006311">
    <property type="entry name" value="TAT_signal"/>
</dbReference>
<reference evidence="3" key="1">
    <citation type="submission" date="2015-06" db="EMBL/GenBank/DDBJ databases">
        <authorList>
            <person name="Lim Y.L."/>
            <person name="Ee R."/>
            <person name="Yong D."/>
            <person name="How K.Y."/>
            <person name="Yin W.F."/>
            <person name="Chan K.G."/>
        </authorList>
    </citation>
    <scope>NUCLEOTIDE SEQUENCE [LARGE SCALE GENOMIC DNA]</scope>
    <source>
        <strain evidence="3">DSM 25325</strain>
    </source>
</reference>
<dbReference type="OrthoDB" id="9767994at2"/>
<dbReference type="InterPro" id="IPR037165">
    <property type="entry name" value="AldOxase/xan_DH_Mopterin-bd_sf"/>
</dbReference>
<dbReference type="Proteomes" id="UP000036700">
    <property type="component" value="Chromosome"/>
</dbReference>
<dbReference type="KEGG" id="ptx:ABW99_13900"/>
<protein>
    <submittedName>
        <fullName evidence="2">Carbon monoxide dehydrogenase</fullName>
    </submittedName>
</protein>
<dbReference type="InterPro" id="IPR012368">
    <property type="entry name" value="OxRdtase_Mopterin-bd_su_IorB"/>
</dbReference>
<keyword evidence="3" id="KW-1185">Reference proteome</keyword>
<dbReference type="Gene3D" id="3.30.365.10">
    <property type="entry name" value="Aldehyde oxidase/xanthine dehydrogenase, molybdopterin binding domain"/>
    <property type="match status" value="4"/>
</dbReference>
<dbReference type="PIRSF" id="PIRSF036389">
    <property type="entry name" value="IOR_B"/>
    <property type="match status" value="1"/>
</dbReference>
<accession>A0A0G3F0Q9</accession>
<dbReference type="Pfam" id="PF02738">
    <property type="entry name" value="MoCoBD_1"/>
    <property type="match status" value="1"/>
</dbReference>
<organism evidence="2 3">
    <name type="scientific">Pandoraea thiooxydans</name>
    <dbReference type="NCBI Taxonomy" id="445709"/>
    <lineage>
        <taxon>Bacteria</taxon>
        <taxon>Pseudomonadati</taxon>
        <taxon>Pseudomonadota</taxon>
        <taxon>Betaproteobacteria</taxon>
        <taxon>Burkholderiales</taxon>
        <taxon>Burkholderiaceae</taxon>
        <taxon>Pandoraea</taxon>
    </lineage>
</organism>
<dbReference type="STRING" id="445709.ABW99_13900"/>
<gene>
    <name evidence="2" type="ORF">ABW99_13900</name>
</gene>
<evidence type="ECO:0000313" key="3">
    <source>
        <dbReference type="Proteomes" id="UP000036700"/>
    </source>
</evidence>
<dbReference type="InterPro" id="IPR008274">
    <property type="entry name" value="AldOxase/xan_DH_MoCoBD1"/>
</dbReference>
<feature type="domain" description="Aldehyde oxidase/xanthine dehydrogenase a/b hammerhead" evidence="1">
    <location>
        <begin position="229"/>
        <end position="312"/>
    </location>
</feature>